<dbReference type="NCBIfam" id="NF003588">
    <property type="entry name" value="PRK05254.1-1"/>
    <property type="match status" value="1"/>
</dbReference>
<dbReference type="Proteomes" id="UP001580928">
    <property type="component" value="Unassembled WGS sequence"/>
</dbReference>
<dbReference type="PROSITE" id="PS00130">
    <property type="entry name" value="U_DNA_GLYCOSYLASE"/>
    <property type="match status" value="1"/>
</dbReference>
<dbReference type="NCBIfam" id="TIGR00628">
    <property type="entry name" value="ung"/>
    <property type="match status" value="1"/>
</dbReference>
<comment type="similarity">
    <text evidence="3 9 11">Belongs to the uracil-DNA glycosylase (UDG) superfamily. UNG family.</text>
</comment>
<accession>A0ABV5CC34</accession>
<dbReference type="GO" id="GO:0004844">
    <property type="term" value="F:uracil DNA N-glycosylase activity"/>
    <property type="evidence" value="ECO:0007669"/>
    <property type="project" value="UniProtKB-EC"/>
</dbReference>
<comment type="function">
    <text evidence="2 9 11">Excises uracil residues from the DNA which can arise as a result of misincorporation of dUMP residues by DNA polymerase or due to deamination of cytosine.</text>
</comment>
<keyword evidence="6 9" id="KW-0227">DNA damage</keyword>
<dbReference type="PANTHER" id="PTHR11264">
    <property type="entry name" value="URACIL-DNA GLYCOSYLASE"/>
    <property type="match status" value="1"/>
</dbReference>
<proteinExistence type="inferred from homology"/>
<evidence type="ECO:0000259" key="12">
    <source>
        <dbReference type="SMART" id="SM00986"/>
    </source>
</evidence>
<keyword evidence="14" id="KW-1185">Reference proteome</keyword>
<dbReference type="RefSeq" id="WP_375556528.1">
    <property type="nucleotide sequence ID" value="NZ_JBBVGT010000002.1"/>
</dbReference>
<evidence type="ECO:0000256" key="1">
    <source>
        <dbReference type="ARBA" id="ARBA00001400"/>
    </source>
</evidence>
<comment type="catalytic activity">
    <reaction evidence="1 9 11">
        <text>Hydrolyzes single-stranded DNA or mismatched double-stranded DNA and polynucleotides, releasing free uracil.</text>
        <dbReference type="EC" id="3.2.2.27"/>
    </reaction>
</comment>
<gene>
    <name evidence="9 13" type="primary">ung</name>
    <name evidence="13" type="ORF">WKR92_03915</name>
</gene>
<dbReference type="NCBIfam" id="NF003592">
    <property type="entry name" value="PRK05254.1-5"/>
    <property type="match status" value="1"/>
</dbReference>
<organism evidence="13 14">
    <name type="scientific">Albibacterium profundi</name>
    <dbReference type="NCBI Taxonomy" id="3134906"/>
    <lineage>
        <taxon>Bacteria</taxon>
        <taxon>Pseudomonadati</taxon>
        <taxon>Bacteroidota</taxon>
        <taxon>Sphingobacteriia</taxon>
        <taxon>Sphingobacteriales</taxon>
        <taxon>Sphingobacteriaceae</taxon>
        <taxon>Albibacterium</taxon>
    </lineage>
</organism>
<dbReference type="SUPFAM" id="SSF52141">
    <property type="entry name" value="Uracil-DNA glycosylase-like"/>
    <property type="match status" value="1"/>
</dbReference>
<evidence type="ECO:0000256" key="3">
    <source>
        <dbReference type="ARBA" id="ARBA00008184"/>
    </source>
</evidence>
<reference evidence="13 14" key="1">
    <citation type="submission" date="2024-04" db="EMBL/GenBank/DDBJ databases">
        <title>Albibacterium profundi sp. nov., isolated from sediment of the Challenger Deep of Mariana Trench.</title>
        <authorList>
            <person name="Wang Y."/>
        </authorList>
    </citation>
    <scope>NUCLEOTIDE SEQUENCE [LARGE SCALE GENOMIC DNA]</scope>
    <source>
        <strain evidence="13 14">RHL897</strain>
    </source>
</reference>
<dbReference type="SMART" id="SM00986">
    <property type="entry name" value="UDG"/>
    <property type="match status" value="1"/>
</dbReference>
<evidence type="ECO:0000256" key="4">
    <source>
        <dbReference type="ARBA" id="ARBA00012030"/>
    </source>
</evidence>
<dbReference type="HAMAP" id="MF_00148">
    <property type="entry name" value="UDG"/>
    <property type="match status" value="1"/>
</dbReference>
<evidence type="ECO:0000313" key="14">
    <source>
        <dbReference type="Proteomes" id="UP001580928"/>
    </source>
</evidence>
<evidence type="ECO:0000313" key="13">
    <source>
        <dbReference type="EMBL" id="MFB5944970.1"/>
    </source>
</evidence>
<dbReference type="SMART" id="SM00987">
    <property type="entry name" value="UreE_C"/>
    <property type="match status" value="1"/>
</dbReference>
<evidence type="ECO:0000256" key="7">
    <source>
        <dbReference type="ARBA" id="ARBA00022801"/>
    </source>
</evidence>
<evidence type="ECO:0000256" key="6">
    <source>
        <dbReference type="ARBA" id="ARBA00022763"/>
    </source>
</evidence>
<keyword evidence="7 9" id="KW-0378">Hydrolase</keyword>
<keyword evidence="13" id="KW-0326">Glycosidase</keyword>
<evidence type="ECO:0000256" key="2">
    <source>
        <dbReference type="ARBA" id="ARBA00002631"/>
    </source>
</evidence>
<dbReference type="EC" id="3.2.2.27" evidence="4 9"/>
<sequence>MEKSWEKAVGIELHKPYMKELKIFLQKEYKTNLIFPPAKQIFQAFDKTPFDEIKVVILGQDPYHRKGQAHGLAFSVQKNVQIPPSLRNIYLAIKNDYPDFITPPHGNLSSWAEQGVLLLNTVLTVREGQAGSHHHRGWEQFTDRIIQTISDKKEKVIFLLWGSPAKRKEILIDTTKHYILKSVHPSPLSAYRGFLDCHHFKKSNEILSENGQVIIDWQIPI</sequence>
<comment type="subcellular location">
    <subcellularLocation>
        <location evidence="9">Cytoplasm</location>
    </subcellularLocation>
</comment>
<dbReference type="EMBL" id="JBBVGT010000002">
    <property type="protein sequence ID" value="MFB5944970.1"/>
    <property type="molecule type" value="Genomic_DNA"/>
</dbReference>
<protein>
    <recommendedName>
        <fullName evidence="5 9">Uracil-DNA glycosylase</fullName>
        <shortName evidence="9">UDG</shortName>
        <ecNumber evidence="4 9">3.2.2.27</ecNumber>
    </recommendedName>
</protein>
<dbReference type="NCBIfam" id="NF003591">
    <property type="entry name" value="PRK05254.1-4"/>
    <property type="match status" value="1"/>
</dbReference>
<evidence type="ECO:0000256" key="5">
    <source>
        <dbReference type="ARBA" id="ARBA00018429"/>
    </source>
</evidence>
<evidence type="ECO:0000256" key="9">
    <source>
        <dbReference type="HAMAP-Rule" id="MF_00148"/>
    </source>
</evidence>
<dbReference type="Pfam" id="PF03167">
    <property type="entry name" value="UDG"/>
    <property type="match status" value="1"/>
</dbReference>
<evidence type="ECO:0000256" key="10">
    <source>
        <dbReference type="PROSITE-ProRule" id="PRU10072"/>
    </source>
</evidence>
<evidence type="ECO:0000256" key="8">
    <source>
        <dbReference type="ARBA" id="ARBA00023204"/>
    </source>
</evidence>
<dbReference type="PANTHER" id="PTHR11264:SF0">
    <property type="entry name" value="URACIL-DNA GLYCOSYLASE"/>
    <property type="match status" value="1"/>
</dbReference>
<keyword evidence="9" id="KW-0963">Cytoplasm</keyword>
<dbReference type="CDD" id="cd10027">
    <property type="entry name" value="UDG-F1-like"/>
    <property type="match status" value="1"/>
</dbReference>
<name>A0ABV5CC34_9SPHI</name>
<evidence type="ECO:0000256" key="11">
    <source>
        <dbReference type="RuleBase" id="RU003780"/>
    </source>
</evidence>
<feature type="active site" description="Proton acceptor" evidence="9 10">
    <location>
        <position position="61"/>
    </location>
</feature>
<dbReference type="InterPro" id="IPR002043">
    <property type="entry name" value="UDG_fam1"/>
</dbReference>
<dbReference type="Gene3D" id="3.40.470.10">
    <property type="entry name" value="Uracil-DNA glycosylase-like domain"/>
    <property type="match status" value="1"/>
</dbReference>
<dbReference type="InterPro" id="IPR036895">
    <property type="entry name" value="Uracil-DNA_glycosylase-like_sf"/>
</dbReference>
<dbReference type="InterPro" id="IPR018085">
    <property type="entry name" value="Ura-DNA_Glyclase_AS"/>
</dbReference>
<feature type="domain" description="Uracil-DNA glycosylase-like" evidence="12">
    <location>
        <begin position="46"/>
        <end position="207"/>
    </location>
</feature>
<dbReference type="InterPro" id="IPR005122">
    <property type="entry name" value="Uracil-DNA_glycosylase-like"/>
</dbReference>
<comment type="caution">
    <text evidence="13">The sequence shown here is derived from an EMBL/GenBank/DDBJ whole genome shotgun (WGS) entry which is preliminary data.</text>
</comment>
<keyword evidence="8 9" id="KW-0234">DNA repair</keyword>
<dbReference type="NCBIfam" id="NF003589">
    <property type="entry name" value="PRK05254.1-2"/>
    <property type="match status" value="1"/>
</dbReference>